<sequence>MAEPVYCVPSEVLFRNYASTPGPLTRNLLLKNTTNAHLQTVVSYPFSPSFRLHTPPEQKAELKSNPPHVVLELGPNATGKVILELKPPEASADGSGPLGGHFQDAIVVLFGGVRQVVVPVRAVHHGLDGAPAQQSALLTRLAYWPEQQELDARSAAFTDDMVATYTGLAPAPTPAAPAPAAPSLVPLQQQTQQQQPAGTWAAGAGPNDPLAAAFVSMQSAGADPHHTQQQQQQQQHQQVAAGAASAPVGRGVGAPPPMAPPRPAVELPSEGFSQPADAAGTASAGPGPVTGGAGLSEYGDLIEEDDDAINRPFVLTKTVKVQGRVAVAVPASNTAAGLGASGSGTVPAAAAAAGLGRSAAVTNTLTAATIGLSSLPVGDPLSRTSSGSGSVGIGGGGGGGGGMRPGSEGRAVFALNGKLYDARGNELDPAAAAAGHSGGVTVVDCGEVVTPRMSRSNSASNASAAVAAAAVAGTPPRLSAPPLAPLAVGSPGPGSSTAGGRGVGALAPLKHGGIPVTAALRPGSAAGAAAFMGGSPGPLRQAPPAPSSSATVPAPPADDPLRAAALAAAMRELGITDLPAPSSSGRPPAAAAAGAAGTPSPQPHPAAAPAAHGQPDWPRLQARGQPPFPAGAANGNMPSYVQYGLPPNYRPSSGRRPGSAKPPPARSAPAAAAASAAAGDDGDALLDYDMDDEDHGRYDDGDFEARLQQQVESNVLKTGGPVAAPPVARAAAPGVGKAAPGAYLPPRAGAATSGGLGASPAAAAAAAVAAGSRLGKATAAMAAVSARGGAGGGDISTARKGATTAASDLDYPEESEFEMQLQMQIDDANAYSAGGGASGGGLGAVRAAKGAGSGGGGGAGWRGPSGSSCTSGMGAATAPGLKRSNSAASASSAGGVGGVSSSSSAVGSGVQGVGPRRVSAESSPAGAAVTSRVGALSAPRPHPGAPAAPGSPARPALGAAAAGARASPARIAGAAAAGTNAPPAKAADVQRLKANWDALG</sequence>
<feature type="compositionally biased region" description="Low complexity" evidence="1">
    <location>
        <begin position="650"/>
        <end position="659"/>
    </location>
</feature>
<feature type="compositionally biased region" description="Pro residues" evidence="1">
    <location>
        <begin position="254"/>
        <end position="263"/>
    </location>
</feature>
<keyword evidence="3" id="KW-1185">Reference proteome</keyword>
<proteinExistence type="predicted"/>
<name>A0A835WL51_9CHLO</name>
<feature type="region of interest" description="Disordered" evidence="1">
    <location>
        <begin position="168"/>
        <end position="297"/>
    </location>
</feature>
<comment type="caution">
    <text evidence="2">The sequence shown here is derived from an EMBL/GenBank/DDBJ whole genome shotgun (WGS) entry which is preliminary data.</text>
</comment>
<dbReference type="EMBL" id="JAEHOD010000013">
    <property type="protein sequence ID" value="KAG2449592.1"/>
    <property type="molecule type" value="Genomic_DNA"/>
</dbReference>
<feature type="region of interest" description="Disordered" evidence="1">
    <location>
        <begin position="849"/>
        <end position="964"/>
    </location>
</feature>
<feature type="compositionally biased region" description="Low complexity" evidence="1">
    <location>
        <begin position="886"/>
        <end position="908"/>
    </location>
</feature>
<feature type="region of interest" description="Disordered" evidence="1">
    <location>
        <begin position="576"/>
        <end position="696"/>
    </location>
</feature>
<dbReference type="OrthoDB" id="550721at2759"/>
<dbReference type="Proteomes" id="UP000613740">
    <property type="component" value="Unassembled WGS sequence"/>
</dbReference>
<accession>A0A835WL51</accession>
<feature type="region of interest" description="Disordered" evidence="1">
    <location>
        <begin position="482"/>
        <end position="504"/>
    </location>
</feature>
<evidence type="ECO:0000313" key="3">
    <source>
        <dbReference type="Proteomes" id="UP000613740"/>
    </source>
</evidence>
<feature type="compositionally biased region" description="Low complexity" evidence="1">
    <location>
        <begin position="667"/>
        <end position="679"/>
    </location>
</feature>
<feature type="compositionally biased region" description="Low complexity" evidence="1">
    <location>
        <begin position="947"/>
        <end position="964"/>
    </location>
</feature>
<organism evidence="2 3">
    <name type="scientific">Chlamydomonas schloesseri</name>
    <dbReference type="NCBI Taxonomy" id="2026947"/>
    <lineage>
        <taxon>Eukaryota</taxon>
        <taxon>Viridiplantae</taxon>
        <taxon>Chlorophyta</taxon>
        <taxon>core chlorophytes</taxon>
        <taxon>Chlorophyceae</taxon>
        <taxon>CS clade</taxon>
        <taxon>Chlamydomonadales</taxon>
        <taxon>Chlamydomonadaceae</taxon>
        <taxon>Chlamydomonas</taxon>
    </lineage>
</organism>
<feature type="compositionally biased region" description="Low complexity" evidence="1">
    <location>
        <begin position="188"/>
        <end position="206"/>
    </location>
</feature>
<feature type="compositionally biased region" description="Gly residues" evidence="1">
    <location>
        <begin position="851"/>
        <end position="863"/>
    </location>
</feature>
<dbReference type="AlphaFoldDB" id="A0A835WL51"/>
<reference evidence="2" key="1">
    <citation type="journal article" date="2020" name="bioRxiv">
        <title>Comparative genomics of Chlamydomonas.</title>
        <authorList>
            <person name="Craig R.J."/>
            <person name="Hasan A.R."/>
            <person name="Ness R.W."/>
            <person name="Keightley P.D."/>
        </authorList>
    </citation>
    <scope>NUCLEOTIDE SEQUENCE</scope>
    <source>
        <strain evidence="2">CCAP 11/173</strain>
    </source>
</reference>
<feature type="compositionally biased region" description="Gly residues" evidence="1">
    <location>
        <begin position="389"/>
        <end position="404"/>
    </location>
</feature>
<feature type="compositionally biased region" description="Low complexity" evidence="1">
    <location>
        <begin position="485"/>
        <end position="496"/>
    </location>
</feature>
<feature type="compositionally biased region" description="Acidic residues" evidence="1">
    <location>
        <begin position="680"/>
        <end position="693"/>
    </location>
</feature>
<feature type="region of interest" description="Disordered" evidence="1">
    <location>
        <begin position="531"/>
        <end position="559"/>
    </location>
</feature>
<feature type="region of interest" description="Disordered" evidence="1">
    <location>
        <begin position="381"/>
        <end position="407"/>
    </location>
</feature>
<evidence type="ECO:0000256" key="1">
    <source>
        <dbReference type="SAM" id="MobiDB-lite"/>
    </source>
</evidence>
<feature type="compositionally biased region" description="Pro residues" evidence="1">
    <location>
        <begin position="171"/>
        <end position="180"/>
    </location>
</feature>
<feature type="compositionally biased region" description="Low complexity" evidence="1">
    <location>
        <begin position="579"/>
        <end position="599"/>
    </location>
</feature>
<protein>
    <submittedName>
        <fullName evidence="2">Uncharacterized protein</fullName>
    </submittedName>
</protein>
<evidence type="ECO:0000313" key="2">
    <source>
        <dbReference type="EMBL" id="KAG2449592.1"/>
    </source>
</evidence>
<gene>
    <name evidence="2" type="ORF">HYH02_005125</name>
</gene>
<feature type="compositionally biased region" description="Low complexity" evidence="1">
    <location>
        <begin position="228"/>
        <end position="249"/>
    </location>
</feature>